<gene>
    <name evidence="1" type="ORF">HNY73_005203</name>
</gene>
<proteinExistence type="predicted"/>
<comment type="caution">
    <text evidence="1">The sequence shown here is derived from an EMBL/GenBank/DDBJ whole genome shotgun (WGS) entry which is preliminary data.</text>
</comment>
<reference evidence="1" key="2">
    <citation type="submission" date="2020-06" db="EMBL/GenBank/DDBJ databases">
        <authorList>
            <person name="Sheffer M."/>
        </authorList>
    </citation>
    <scope>NUCLEOTIDE SEQUENCE</scope>
</reference>
<keyword evidence="2" id="KW-1185">Reference proteome</keyword>
<dbReference type="AlphaFoldDB" id="A0A8T0FGL4"/>
<reference evidence="1" key="1">
    <citation type="journal article" date="2020" name="bioRxiv">
        <title>Chromosome-level reference genome of the European wasp spider Argiope bruennichi: a resource for studies on range expansion and evolutionary adaptation.</title>
        <authorList>
            <person name="Sheffer M.M."/>
            <person name="Hoppe A."/>
            <person name="Krehenwinkel H."/>
            <person name="Uhl G."/>
            <person name="Kuss A.W."/>
            <person name="Jensen L."/>
            <person name="Jensen C."/>
            <person name="Gillespie R.G."/>
            <person name="Hoff K.J."/>
            <person name="Prost S."/>
        </authorList>
    </citation>
    <scope>NUCLEOTIDE SEQUENCE</scope>
</reference>
<dbReference type="Proteomes" id="UP000807504">
    <property type="component" value="Unassembled WGS sequence"/>
</dbReference>
<protein>
    <submittedName>
        <fullName evidence="1">Uncharacterized protein</fullName>
    </submittedName>
</protein>
<dbReference type="EMBL" id="JABXBU010000011">
    <property type="protein sequence ID" value="KAF8790136.1"/>
    <property type="molecule type" value="Genomic_DNA"/>
</dbReference>
<sequence length="122" mass="14666">MWRTSIMNMRAEKGSFRESFKHYERRESTKVLGPNRHFELVFKKGQWRIVYEDGDEVTLMYAKHERLPMKDFAAEVRASMDVDQFLNQAVLLLDVQDTSVEGIIDKMLHKNEYENFFFLYVF</sequence>
<evidence type="ECO:0000313" key="2">
    <source>
        <dbReference type="Proteomes" id="UP000807504"/>
    </source>
</evidence>
<accession>A0A8T0FGL4</accession>
<evidence type="ECO:0000313" key="1">
    <source>
        <dbReference type="EMBL" id="KAF8790136.1"/>
    </source>
</evidence>
<organism evidence="1 2">
    <name type="scientific">Argiope bruennichi</name>
    <name type="common">Wasp spider</name>
    <name type="synonym">Aranea bruennichi</name>
    <dbReference type="NCBI Taxonomy" id="94029"/>
    <lineage>
        <taxon>Eukaryota</taxon>
        <taxon>Metazoa</taxon>
        <taxon>Ecdysozoa</taxon>
        <taxon>Arthropoda</taxon>
        <taxon>Chelicerata</taxon>
        <taxon>Arachnida</taxon>
        <taxon>Araneae</taxon>
        <taxon>Araneomorphae</taxon>
        <taxon>Entelegynae</taxon>
        <taxon>Araneoidea</taxon>
        <taxon>Araneidae</taxon>
        <taxon>Argiope</taxon>
    </lineage>
</organism>
<name>A0A8T0FGL4_ARGBR</name>